<comment type="caution">
    <text evidence="12">Lacks conserved residue(s) required for the propagation of feature annotation.</text>
</comment>
<dbReference type="Pfam" id="PF12826">
    <property type="entry name" value="HHH_2"/>
    <property type="match status" value="1"/>
</dbReference>
<dbReference type="CDD" id="cd00114">
    <property type="entry name" value="LIGANc"/>
    <property type="match status" value="1"/>
</dbReference>
<dbReference type="InterPro" id="IPR001679">
    <property type="entry name" value="DNA_ligase"/>
</dbReference>
<evidence type="ECO:0000256" key="11">
    <source>
        <dbReference type="ARBA" id="ARBA00034005"/>
    </source>
</evidence>
<dbReference type="NCBIfam" id="NF005932">
    <property type="entry name" value="PRK07956.1"/>
    <property type="match status" value="1"/>
</dbReference>
<dbReference type="PROSITE" id="PS50172">
    <property type="entry name" value="BRCT"/>
    <property type="match status" value="1"/>
</dbReference>
<dbReference type="Gene3D" id="2.40.50.140">
    <property type="entry name" value="Nucleic acid-binding proteins"/>
    <property type="match status" value="1"/>
</dbReference>
<feature type="domain" description="BRCT" evidence="13">
    <location>
        <begin position="585"/>
        <end position="663"/>
    </location>
</feature>
<evidence type="ECO:0000313" key="15">
    <source>
        <dbReference type="Proteomes" id="UP001433088"/>
    </source>
</evidence>
<dbReference type="PROSITE" id="PS01055">
    <property type="entry name" value="DNA_LIGASE_N1"/>
    <property type="match status" value="1"/>
</dbReference>
<keyword evidence="6 12" id="KW-0862">Zinc</keyword>
<dbReference type="PANTHER" id="PTHR23389">
    <property type="entry name" value="CHROMOSOME TRANSMISSION FIDELITY FACTOR 18"/>
    <property type="match status" value="1"/>
</dbReference>
<dbReference type="InterPro" id="IPR018239">
    <property type="entry name" value="DNA_ligase_AS"/>
</dbReference>
<dbReference type="Gene3D" id="3.40.50.10190">
    <property type="entry name" value="BRCT domain"/>
    <property type="match status" value="1"/>
</dbReference>
<dbReference type="Gene3D" id="6.20.10.30">
    <property type="match status" value="1"/>
</dbReference>
<feature type="binding site" evidence="12">
    <location>
        <begin position="81"/>
        <end position="82"/>
    </location>
    <ligand>
        <name>NAD(+)</name>
        <dbReference type="ChEBI" id="CHEBI:57540"/>
    </ligand>
</feature>
<dbReference type="Pfam" id="PF01653">
    <property type="entry name" value="DNA_ligase_aden"/>
    <property type="match status" value="1"/>
</dbReference>
<feature type="active site" description="N6-AMP-lysine intermediate" evidence="12">
    <location>
        <position position="114"/>
    </location>
</feature>
<feature type="binding site" evidence="12">
    <location>
        <position position="310"/>
    </location>
    <ligand>
        <name>NAD(+)</name>
        <dbReference type="ChEBI" id="CHEBI:57540"/>
    </ligand>
</feature>
<proteinExistence type="inferred from homology"/>
<dbReference type="Pfam" id="PF00533">
    <property type="entry name" value="BRCT"/>
    <property type="match status" value="1"/>
</dbReference>
<evidence type="ECO:0000256" key="7">
    <source>
        <dbReference type="ARBA" id="ARBA00022842"/>
    </source>
</evidence>
<dbReference type="InterPro" id="IPR036420">
    <property type="entry name" value="BRCT_dom_sf"/>
</dbReference>
<dbReference type="PIRSF" id="PIRSF001604">
    <property type="entry name" value="LigA"/>
    <property type="match status" value="1"/>
</dbReference>
<reference evidence="14 15" key="1">
    <citation type="submission" date="2024-03" db="EMBL/GenBank/DDBJ databases">
        <title>Human intestinal bacterial collection.</title>
        <authorList>
            <person name="Pauvert C."/>
            <person name="Hitch T.C.A."/>
            <person name="Clavel T."/>
        </authorList>
    </citation>
    <scope>NUCLEOTIDE SEQUENCE [LARGE SCALE GENOMIC DNA]</scope>
    <source>
        <strain evidence="14 15">CLA-AA-H81</strain>
    </source>
</reference>
<dbReference type="GO" id="GO:0003911">
    <property type="term" value="F:DNA ligase (NAD+) activity"/>
    <property type="evidence" value="ECO:0007669"/>
    <property type="project" value="UniProtKB-EC"/>
</dbReference>
<feature type="binding site" evidence="12">
    <location>
        <position position="407"/>
    </location>
    <ligand>
        <name>Zn(2+)</name>
        <dbReference type="ChEBI" id="CHEBI:29105"/>
    </ligand>
</feature>
<dbReference type="InterPro" id="IPR013840">
    <property type="entry name" value="DNAligase_N"/>
</dbReference>
<dbReference type="NCBIfam" id="TIGR00575">
    <property type="entry name" value="dnlj"/>
    <property type="match status" value="1"/>
</dbReference>
<gene>
    <name evidence="12 14" type="primary">ligA</name>
    <name evidence="14" type="ORF">WMO23_05100</name>
</gene>
<dbReference type="SMART" id="SM00278">
    <property type="entry name" value="HhH1"/>
    <property type="match status" value="3"/>
</dbReference>
<keyword evidence="4 12" id="KW-0479">Metal-binding</keyword>
<keyword evidence="7 12" id="KW-0460">Magnesium</keyword>
<feature type="binding site" evidence="12">
    <location>
        <begin position="32"/>
        <end position="36"/>
    </location>
    <ligand>
        <name>NAD(+)</name>
        <dbReference type="ChEBI" id="CHEBI:57540"/>
    </ligand>
</feature>
<dbReference type="Pfam" id="PF03120">
    <property type="entry name" value="OB_DNA_ligase"/>
    <property type="match status" value="1"/>
</dbReference>
<comment type="function">
    <text evidence="1 12">DNA ligase that catalyzes the formation of phosphodiester linkages between 5'-phosphoryl and 3'-hydroxyl groups in double-stranded DNA using NAD as a coenzyme and as the energy source for the reaction. It is essential for DNA replication and repair of damaged DNA.</text>
</comment>
<keyword evidence="2 12" id="KW-0436">Ligase</keyword>
<keyword evidence="15" id="KW-1185">Reference proteome</keyword>
<dbReference type="SUPFAM" id="SSF56091">
    <property type="entry name" value="DNA ligase/mRNA capping enzyme, catalytic domain"/>
    <property type="match status" value="1"/>
</dbReference>
<dbReference type="EC" id="6.5.1.2" evidence="12"/>
<feature type="binding site" evidence="12">
    <location>
        <position position="112"/>
    </location>
    <ligand>
        <name>NAD(+)</name>
        <dbReference type="ChEBI" id="CHEBI:57540"/>
    </ligand>
</feature>
<dbReference type="SUPFAM" id="SSF52113">
    <property type="entry name" value="BRCT domain"/>
    <property type="match status" value="1"/>
</dbReference>
<dbReference type="SUPFAM" id="SSF50249">
    <property type="entry name" value="Nucleic acid-binding proteins"/>
    <property type="match status" value="1"/>
</dbReference>
<dbReference type="Proteomes" id="UP001433088">
    <property type="component" value="Unassembled WGS sequence"/>
</dbReference>
<feature type="binding site" evidence="12">
    <location>
        <position position="286"/>
    </location>
    <ligand>
        <name>NAD(+)</name>
        <dbReference type="ChEBI" id="CHEBI:57540"/>
    </ligand>
</feature>
<dbReference type="Gene3D" id="1.10.150.20">
    <property type="entry name" value="5' to 3' exonuclease, C-terminal subdomain"/>
    <property type="match status" value="2"/>
</dbReference>
<evidence type="ECO:0000256" key="4">
    <source>
        <dbReference type="ARBA" id="ARBA00022723"/>
    </source>
</evidence>
<comment type="cofactor">
    <cofactor evidence="12">
        <name>Mg(2+)</name>
        <dbReference type="ChEBI" id="CHEBI:18420"/>
    </cofactor>
    <cofactor evidence="12">
        <name>Mn(2+)</name>
        <dbReference type="ChEBI" id="CHEBI:29035"/>
    </cofactor>
</comment>
<dbReference type="InterPro" id="IPR010994">
    <property type="entry name" value="RuvA_2-like"/>
</dbReference>
<keyword evidence="8 12" id="KW-0520">NAD</keyword>
<dbReference type="InterPro" id="IPR003583">
    <property type="entry name" value="Hlx-hairpin-Hlx_DNA-bd_motif"/>
</dbReference>
<evidence type="ECO:0000256" key="12">
    <source>
        <dbReference type="HAMAP-Rule" id="MF_01588"/>
    </source>
</evidence>
<dbReference type="EMBL" id="JBBMEU010000023">
    <property type="protein sequence ID" value="MEQ2422107.1"/>
    <property type="molecule type" value="Genomic_DNA"/>
</dbReference>
<dbReference type="Pfam" id="PF14520">
    <property type="entry name" value="HHH_5"/>
    <property type="match status" value="1"/>
</dbReference>
<dbReference type="SMART" id="SM00532">
    <property type="entry name" value="LIGANc"/>
    <property type="match status" value="1"/>
</dbReference>
<dbReference type="InterPro" id="IPR001357">
    <property type="entry name" value="BRCT_dom"/>
</dbReference>
<organism evidence="14 15">
    <name type="scientific">Megasphaera intestinihominis</name>
    <dbReference type="NCBI Taxonomy" id="3133159"/>
    <lineage>
        <taxon>Bacteria</taxon>
        <taxon>Bacillati</taxon>
        <taxon>Bacillota</taxon>
        <taxon>Negativicutes</taxon>
        <taxon>Veillonellales</taxon>
        <taxon>Veillonellaceae</taxon>
        <taxon>Megasphaera</taxon>
    </lineage>
</organism>
<dbReference type="InterPro" id="IPR004150">
    <property type="entry name" value="NAD_DNA_ligase_OB"/>
</dbReference>
<evidence type="ECO:0000256" key="10">
    <source>
        <dbReference type="ARBA" id="ARBA00023211"/>
    </source>
</evidence>
<feature type="binding site" evidence="12">
    <location>
        <position position="135"/>
    </location>
    <ligand>
        <name>NAD(+)</name>
        <dbReference type="ChEBI" id="CHEBI:57540"/>
    </ligand>
</feature>
<dbReference type="InterPro" id="IPR004149">
    <property type="entry name" value="Znf_DNAligase_C4"/>
</dbReference>
<evidence type="ECO:0000256" key="8">
    <source>
        <dbReference type="ARBA" id="ARBA00023027"/>
    </source>
</evidence>
<keyword evidence="9 12" id="KW-0234">DNA repair</keyword>
<dbReference type="InterPro" id="IPR013839">
    <property type="entry name" value="DNAligase_adenylation"/>
</dbReference>
<accession>A0ABV1CVD1</accession>
<keyword evidence="10 12" id="KW-0464">Manganese</keyword>
<dbReference type="RefSeq" id="WP_292106158.1">
    <property type="nucleotide sequence ID" value="NZ_JBBMEU010000023.1"/>
</dbReference>
<feature type="binding site" evidence="12">
    <location>
        <position position="427"/>
    </location>
    <ligand>
        <name>Zn(2+)</name>
        <dbReference type="ChEBI" id="CHEBI:29105"/>
    </ligand>
</feature>
<keyword evidence="3 12" id="KW-0235">DNA replication</keyword>
<dbReference type="Pfam" id="PF03119">
    <property type="entry name" value="DNA_ligase_ZBD"/>
    <property type="match status" value="1"/>
</dbReference>
<dbReference type="Gene3D" id="3.30.470.30">
    <property type="entry name" value="DNA ligase/mRNA capping enzyme"/>
    <property type="match status" value="1"/>
</dbReference>
<name>A0ABV1CVD1_9FIRM</name>
<dbReference type="CDD" id="cd17748">
    <property type="entry name" value="BRCT_DNA_ligase_like"/>
    <property type="match status" value="1"/>
</dbReference>
<protein>
    <recommendedName>
        <fullName evidence="12">DNA ligase</fullName>
        <ecNumber evidence="12">6.5.1.2</ecNumber>
    </recommendedName>
    <alternativeName>
        <fullName evidence="12">Polydeoxyribonucleotide synthase [NAD(+)]</fullName>
    </alternativeName>
</protein>
<comment type="similarity">
    <text evidence="12">Belongs to the NAD-dependent DNA ligase family. LigA subfamily.</text>
</comment>
<comment type="caution">
    <text evidence="14">The sequence shown here is derived from an EMBL/GenBank/DDBJ whole genome shotgun (WGS) entry which is preliminary data.</text>
</comment>
<evidence type="ECO:0000313" key="14">
    <source>
        <dbReference type="EMBL" id="MEQ2422107.1"/>
    </source>
</evidence>
<dbReference type="Gene3D" id="1.10.287.610">
    <property type="entry name" value="Helix hairpin bin"/>
    <property type="match status" value="1"/>
</dbReference>
<evidence type="ECO:0000259" key="13">
    <source>
        <dbReference type="PROSITE" id="PS50172"/>
    </source>
</evidence>
<dbReference type="InterPro" id="IPR041663">
    <property type="entry name" value="DisA/LigA_HHH"/>
</dbReference>
<dbReference type="SMART" id="SM00292">
    <property type="entry name" value="BRCT"/>
    <property type="match status" value="1"/>
</dbReference>
<evidence type="ECO:0000256" key="1">
    <source>
        <dbReference type="ARBA" id="ARBA00004067"/>
    </source>
</evidence>
<dbReference type="InterPro" id="IPR012340">
    <property type="entry name" value="NA-bd_OB-fold"/>
</dbReference>
<evidence type="ECO:0000256" key="3">
    <source>
        <dbReference type="ARBA" id="ARBA00022705"/>
    </source>
</evidence>
<evidence type="ECO:0000256" key="9">
    <source>
        <dbReference type="ARBA" id="ARBA00023204"/>
    </source>
</evidence>
<comment type="catalytic activity">
    <reaction evidence="11 12">
        <text>NAD(+) + (deoxyribonucleotide)n-3'-hydroxyl + 5'-phospho-(deoxyribonucleotide)m = (deoxyribonucleotide)n+m + AMP + beta-nicotinamide D-nucleotide.</text>
        <dbReference type="EC" id="6.5.1.2"/>
    </reaction>
</comment>
<evidence type="ECO:0000256" key="6">
    <source>
        <dbReference type="ARBA" id="ARBA00022833"/>
    </source>
</evidence>
<dbReference type="SUPFAM" id="SSF47781">
    <property type="entry name" value="RuvA domain 2-like"/>
    <property type="match status" value="1"/>
</dbReference>
<dbReference type="PANTHER" id="PTHR23389:SF9">
    <property type="entry name" value="DNA LIGASE"/>
    <property type="match status" value="1"/>
</dbReference>
<dbReference type="HAMAP" id="MF_01588">
    <property type="entry name" value="DNA_ligase_A"/>
    <property type="match status" value="1"/>
</dbReference>
<feature type="binding site" evidence="12">
    <location>
        <position position="404"/>
    </location>
    <ligand>
        <name>Zn(2+)</name>
        <dbReference type="ChEBI" id="CHEBI:29105"/>
    </ligand>
</feature>
<feature type="binding site" evidence="12">
    <location>
        <position position="170"/>
    </location>
    <ligand>
        <name>NAD(+)</name>
        <dbReference type="ChEBI" id="CHEBI:57540"/>
    </ligand>
</feature>
<evidence type="ECO:0000256" key="2">
    <source>
        <dbReference type="ARBA" id="ARBA00022598"/>
    </source>
</evidence>
<sequence length="663" mass="73636">MDTEKARLLELRKKIDELSYQYYTLDKPTVTDYEYDMMYRELENIEKAHPDWVTPDSPTQRVGSKISGGFEKYTHDRPMLSLGDVFSDDELREFDQRVRDDLGGEDLEYVVELKIDGLAVNLIYEQGQFIRGVTRGDGVVGEDITNNVRTIRTIPLHIASDSPHIEIRGEVYMPITSFEALNQQRRDDELEPFANPRNAAAGSLRQLDPRITAQRKLAFFAYALGGNSGITIESQEELLQDLAQFHFQVNPEYRKFTNIEDVIAFIHSWDDRRDSLPYATDGMVVKVNSFAQQARLGNTVKIPRWAIAYKFPPEQARTKVLDISVSLGRTGVLTPAADLEPVHLAGTTVKRATLHNEDYIKEKDIRIGDTVVIQKAGEIIPEVVRSLPELRDGSEKVFAMPTTCPACGSPVVRRDGEAAWRCTNPDCPAVIGEKIAHFVSRDAMNIDGLGDAIVQQLLAQHLIHDVADIYGLTKEELVDLEGFGDKSADNLLKAIETSKSVGLARVLFALGIRFVGAKAGRVLAESFGSVDALMKANADDLTAIDDIGPRIADSIVAYFSDAKNQALIEKLRAHGVDMTAEKKTLINTTFDGEIVVLTGKLQMFSRKEAEQAVEARGGKCTSSVTKKTTLVVVGADPGSKYEKAKKLGTPIISEAEFKEWLER</sequence>
<evidence type="ECO:0000256" key="5">
    <source>
        <dbReference type="ARBA" id="ARBA00022763"/>
    </source>
</evidence>
<keyword evidence="5 12" id="KW-0227">DNA damage</keyword>